<organism evidence="1 2">
    <name type="scientific">Stakelama pacifica</name>
    <dbReference type="NCBI Taxonomy" id="517720"/>
    <lineage>
        <taxon>Bacteria</taxon>
        <taxon>Pseudomonadati</taxon>
        <taxon>Pseudomonadota</taxon>
        <taxon>Alphaproteobacteria</taxon>
        <taxon>Sphingomonadales</taxon>
        <taxon>Sphingomonadaceae</taxon>
        <taxon>Stakelama</taxon>
    </lineage>
</organism>
<sequence length="247" mass="28385">MTETAYRPYAPLMVLKPFGDDVWIVDGPEIRMDWLFTSIPFPTRMTIVRLPDGGLWVHSPTGNDAALMDAVAALAPVRFLIAPNSIHYWWVPDWKERFPEAEVFAVPGRAETAKRPLPEHRVLRDAAPSEWSGAIDQVLVPGSVVTEADFLHRASRTLILTDLIENFEPKRVKSRWLRMAMRLSGPLDPDGKMPIDLRLTFRRHKAEVRRAVRTMLDWRPERIILAHGRCYTKNGTAEFRRAVRWAL</sequence>
<proteinExistence type="predicted"/>
<dbReference type="SUPFAM" id="SSF56281">
    <property type="entry name" value="Metallo-hydrolase/oxidoreductase"/>
    <property type="match status" value="1"/>
</dbReference>
<protein>
    <submittedName>
        <fullName evidence="1">Uncharacterized protein DUF4336</fullName>
    </submittedName>
</protein>
<evidence type="ECO:0000313" key="2">
    <source>
        <dbReference type="Proteomes" id="UP000295493"/>
    </source>
</evidence>
<gene>
    <name evidence="1" type="ORF">EV664_101404</name>
</gene>
<dbReference type="EMBL" id="SNWD01000001">
    <property type="protein sequence ID" value="TDN86827.1"/>
    <property type="molecule type" value="Genomic_DNA"/>
</dbReference>
<dbReference type="InterPro" id="IPR025638">
    <property type="entry name" value="DUF4336"/>
</dbReference>
<dbReference type="Proteomes" id="UP000295493">
    <property type="component" value="Unassembled WGS sequence"/>
</dbReference>
<dbReference type="PANTHER" id="PTHR33835:SF1">
    <property type="entry name" value="METALLO-BETA-LACTAMASE DOMAIN-CONTAINING PROTEIN"/>
    <property type="match status" value="1"/>
</dbReference>
<dbReference type="OrthoDB" id="450111at2"/>
<dbReference type="InterPro" id="IPR036866">
    <property type="entry name" value="RibonucZ/Hydroxyglut_hydro"/>
</dbReference>
<dbReference type="RefSeq" id="WP_133494000.1">
    <property type="nucleotide sequence ID" value="NZ_BMLU01000001.1"/>
</dbReference>
<keyword evidence="2" id="KW-1185">Reference proteome</keyword>
<dbReference type="PANTHER" id="PTHR33835">
    <property type="entry name" value="YALI0C07656P"/>
    <property type="match status" value="1"/>
</dbReference>
<accession>A0A4R6FYC6</accession>
<dbReference type="Pfam" id="PF14234">
    <property type="entry name" value="DUF4336"/>
    <property type="match status" value="1"/>
</dbReference>
<name>A0A4R6FYC6_9SPHN</name>
<dbReference type="AlphaFoldDB" id="A0A4R6FYC6"/>
<evidence type="ECO:0000313" key="1">
    <source>
        <dbReference type="EMBL" id="TDN86827.1"/>
    </source>
</evidence>
<reference evidence="1 2" key="1">
    <citation type="submission" date="2019-03" db="EMBL/GenBank/DDBJ databases">
        <title>Genomic Encyclopedia of Type Strains, Phase IV (KMG-IV): sequencing the most valuable type-strain genomes for metagenomic binning, comparative biology and taxonomic classification.</title>
        <authorList>
            <person name="Goeker M."/>
        </authorList>
    </citation>
    <scope>NUCLEOTIDE SEQUENCE [LARGE SCALE GENOMIC DNA]</scope>
    <source>
        <strain evidence="1 2">DSM 25059</strain>
    </source>
</reference>
<comment type="caution">
    <text evidence="1">The sequence shown here is derived from an EMBL/GenBank/DDBJ whole genome shotgun (WGS) entry which is preliminary data.</text>
</comment>